<dbReference type="GO" id="GO:0005643">
    <property type="term" value="C:nuclear pore"/>
    <property type="evidence" value="ECO:0007669"/>
    <property type="project" value="UniProtKB-SubCell"/>
</dbReference>
<evidence type="ECO:0000313" key="9">
    <source>
        <dbReference type="EnsemblPlants" id="Kaladp0045s0209.1.v1.1"/>
    </source>
</evidence>
<comment type="subcellular location">
    <subcellularLocation>
        <location evidence="1">Nucleus</location>
        <location evidence="1">Nuclear pore complex</location>
    </subcellularLocation>
</comment>
<keyword evidence="3" id="KW-0509">mRNA transport</keyword>
<dbReference type="GO" id="GO:0045087">
    <property type="term" value="P:innate immune response"/>
    <property type="evidence" value="ECO:0007669"/>
    <property type="project" value="EnsemblPlants"/>
</dbReference>
<proteinExistence type="predicted"/>
<dbReference type="Pfam" id="PF10168">
    <property type="entry name" value="Nup88"/>
    <property type="match status" value="1"/>
</dbReference>
<dbReference type="GO" id="GO:0009627">
    <property type="term" value="P:systemic acquired resistance"/>
    <property type="evidence" value="ECO:0007669"/>
    <property type="project" value="EnsemblPlants"/>
</dbReference>
<dbReference type="AlphaFoldDB" id="A0A7N0TSY8"/>
<keyword evidence="5" id="KW-0811">Translocation</keyword>
<evidence type="ECO:0000256" key="6">
    <source>
        <dbReference type="ARBA" id="ARBA00023132"/>
    </source>
</evidence>
<keyword evidence="4" id="KW-0653">Protein transport</keyword>
<dbReference type="Proteomes" id="UP000594263">
    <property type="component" value="Unplaced"/>
</dbReference>
<keyword evidence="10" id="KW-1185">Reference proteome</keyword>
<keyword evidence="2" id="KW-0813">Transport</keyword>
<dbReference type="GO" id="GO:0000056">
    <property type="term" value="P:ribosomal small subunit export from nucleus"/>
    <property type="evidence" value="ECO:0007669"/>
    <property type="project" value="InterPro"/>
</dbReference>
<evidence type="ECO:0000256" key="4">
    <source>
        <dbReference type="ARBA" id="ARBA00022927"/>
    </source>
</evidence>
<evidence type="ECO:0000256" key="2">
    <source>
        <dbReference type="ARBA" id="ARBA00022448"/>
    </source>
</evidence>
<dbReference type="PANTHER" id="PTHR13257:SF0">
    <property type="entry name" value="NUCLEAR PORE COMPLEX PROTEIN NUP88"/>
    <property type="match status" value="1"/>
</dbReference>
<dbReference type="GO" id="GO:0000055">
    <property type="term" value="P:ribosomal large subunit export from nucleus"/>
    <property type="evidence" value="ECO:0007669"/>
    <property type="project" value="InterPro"/>
</dbReference>
<dbReference type="InterPro" id="IPR037700">
    <property type="entry name" value="NUP88/NUP82"/>
</dbReference>
<name>A0A7N0TSY8_KALFE</name>
<evidence type="ECO:0008006" key="11">
    <source>
        <dbReference type="Google" id="ProtNLM"/>
    </source>
</evidence>
<dbReference type="EnsemblPlants" id="Kaladp0045s0209.1.v1.1">
    <property type="protein sequence ID" value="Kaladp0045s0209.1.v1.1"/>
    <property type="gene ID" value="Kaladp0045s0209.v1.1"/>
</dbReference>
<dbReference type="GO" id="GO:0006406">
    <property type="term" value="P:mRNA export from nucleus"/>
    <property type="evidence" value="ECO:0007669"/>
    <property type="project" value="TreeGrafter"/>
</dbReference>
<dbReference type="InterPro" id="IPR036322">
    <property type="entry name" value="WD40_repeat_dom_sf"/>
</dbReference>
<dbReference type="Gramene" id="Kaladp0045s0209.1.v1.1">
    <property type="protein sequence ID" value="Kaladp0045s0209.1.v1.1"/>
    <property type="gene ID" value="Kaladp0045s0209.v1.1"/>
</dbReference>
<dbReference type="InterPro" id="IPR019321">
    <property type="entry name" value="Nucleoporin_Nup88"/>
</dbReference>
<sequence length="810" mass="89627">MRFGLDEAVEEEGRRSSLTPTKAVEWLPLDKHPVFTAAATASAAEVVASGRTARNLLAWDGDSRLYLWDNRLQCLHRISIRLGEPEPSFVLAASPSKVLKADVGLEFEVDRISINRNGSALLLAGSDGLRVMYLHGHSSSDNQAIICRAVSVGSEIYYGKTNAIQILQASWHPFSETHIGILSSDSVFRLFDLSLDIGQPEQEYYLQQAALGKPRNAASICPVDFAFGGDHLWDRFSVFILYTDGSIYTICPIVPFRSVHKVESLLEIYADAQTLGLKSDNSIAVNNSNMAVSWLEATFSELAQQLSEGVTLPALRARPYALFDACLTLQGPLNKICHGEEDSSSIRGAQCEGRACNLIYHLVSKDSILVTAWSGGQLQVDALADEIQPVWRTDSAPRLCVDSYDHILGVAMICESDSSEAAMLKPDQQLDHIVWLGHSPPLLRIAIVDLALPKNTEGGHNILMFADSLIPERMYTLHIGGVDSILLPYLPFTNQAGGKDETMRSPIVNAVLTTCLGESPLQSSVCGFTPLADSFGYSWVVGVTSAQECVVLDMKSCNSLLPIQFDMDKDDLFSDQEMVPNPPAIISKELLAGPKAILLPQAPNLRSITADSIEGRSALHQYCRIFHETYVEYGHMVYFELKHHGPQIKKIIDDMHNRLDEAKNKLAMVEDKQLMLDDRIASAIKKHDDLELRLQRLRNLPGYHKKPLSRAERDFKAELNSFEGVELDALHSTIEALKGRLKRSSPSPPSYKTKSRIGHHIIPKRKNNPQDAQISQLRSAVEKLSLVNSENTTKVKVLETALKSREITEC</sequence>
<dbReference type="GO" id="GO:0006606">
    <property type="term" value="P:protein import into nucleus"/>
    <property type="evidence" value="ECO:0007669"/>
    <property type="project" value="TreeGrafter"/>
</dbReference>
<dbReference type="GO" id="GO:0006611">
    <property type="term" value="P:protein export from nucleus"/>
    <property type="evidence" value="ECO:0007669"/>
    <property type="project" value="EnsemblPlants"/>
</dbReference>
<dbReference type="OMA" id="VFILFTD"/>
<dbReference type="SUPFAM" id="SSF50978">
    <property type="entry name" value="WD40 repeat-like"/>
    <property type="match status" value="1"/>
</dbReference>
<evidence type="ECO:0000256" key="3">
    <source>
        <dbReference type="ARBA" id="ARBA00022816"/>
    </source>
</evidence>
<keyword evidence="7" id="KW-0539">Nucleus</keyword>
<protein>
    <recommendedName>
        <fullName evidence="11">Nuclear pore complex protein NUP88</fullName>
    </recommendedName>
</protein>
<organism evidence="9 10">
    <name type="scientific">Kalanchoe fedtschenkoi</name>
    <name type="common">Lavender scallops</name>
    <name type="synonym">South American air plant</name>
    <dbReference type="NCBI Taxonomy" id="63787"/>
    <lineage>
        <taxon>Eukaryota</taxon>
        <taxon>Viridiplantae</taxon>
        <taxon>Streptophyta</taxon>
        <taxon>Embryophyta</taxon>
        <taxon>Tracheophyta</taxon>
        <taxon>Spermatophyta</taxon>
        <taxon>Magnoliopsida</taxon>
        <taxon>eudicotyledons</taxon>
        <taxon>Gunneridae</taxon>
        <taxon>Pentapetalae</taxon>
        <taxon>Saxifragales</taxon>
        <taxon>Crassulaceae</taxon>
        <taxon>Kalanchoe</taxon>
    </lineage>
</organism>
<keyword evidence="8" id="KW-0175">Coiled coil</keyword>
<keyword evidence="6" id="KW-0906">Nuclear pore complex</keyword>
<accession>A0A7N0TSY8</accession>
<evidence type="ECO:0000256" key="7">
    <source>
        <dbReference type="ARBA" id="ARBA00023242"/>
    </source>
</evidence>
<feature type="coiled-coil region" evidence="8">
    <location>
        <begin position="652"/>
        <end position="700"/>
    </location>
</feature>
<evidence type="ECO:0000313" key="10">
    <source>
        <dbReference type="Proteomes" id="UP000594263"/>
    </source>
</evidence>
<dbReference type="GO" id="GO:0017056">
    <property type="term" value="F:structural constituent of nuclear pore"/>
    <property type="evidence" value="ECO:0007669"/>
    <property type="project" value="InterPro"/>
</dbReference>
<evidence type="ECO:0000256" key="8">
    <source>
        <dbReference type="SAM" id="Coils"/>
    </source>
</evidence>
<evidence type="ECO:0000256" key="1">
    <source>
        <dbReference type="ARBA" id="ARBA00004567"/>
    </source>
</evidence>
<evidence type="ECO:0000256" key="5">
    <source>
        <dbReference type="ARBA" id="ARBA00023010"/>
    </source>
</evidence>
<dbReference type="PANTHER" id="PTHR13257">
    <property type="entry name" value="NUCLEOPORIN NUP84-RELATED"/>
    <property type="match status" value="1"/>
</dbReference>
<reference evidence="9" key="1">
    <citation type="submission" date="2021-01" db="UniProtKB">
        <authorList>
            <consortium name="EnsemblPlants"/>
        </authorList>
    </citation>
    <scope>IDENTIFICATION</scope>
</reference>